<name>A0AAT9LH57_9FIRM</name>
<gene>
    <name evidence="2" type="ORF">IMF26_01250</name>
</gene>
<reference evidence="2" key="1">
    <citation type="submission" date="2020-10" db="EMBL/GenBank/DDBJ databases">
        <authorList>
            <person name="Kadnikov V."/>
            <person name="Beletsky A.V."/>
            <person name="Mardanov A.V."/>
            <person name="Karnachuk O.V."/>
            <person name="Ravin N.V."/>
        </authorList>
    </citation>
    <scope>NUCLEOTIDE SEQUENCE</scope>
    <source>
        <strain evidence="2">Bu02</strain>
    </source>
</reference>
<evidence type="ECO:0000313" key="2">
    <source>
        <dbReference type="EMBL" id="QUL99528.1"/>
    </source>
</evidence>
<proteinExistence type="predicted"/>
<dbReference type="InterPro" id="IPR025158">
    <property type="entry name" value="Mg_chelat-rel_C"/>
</dbReference>
<dbReference type="Pfam" id="PF13335">
    <property type="entry name" value="Mg_chelatase_C"/>
    <property type="match status" value="1"/>
</dbReference>
<reference evidence="2" key="2">
    <citation type="journal article" date="2023" name="Biology">
        <title>Prokaryotic Life Associated with Coal-Fire Gas Vents Revealed by Metagenomics.</title>
        <authorList>
            <person name="Kadnikov V.V."/>
            <person name="Mardanov A.V."/>
            <person name="Beletsky A.V."/>
            <person name="Karnachuk O.V."/>
            <person name="Ravin N.V."/>
        </authorList>
    </citation>
    <scope>NUCLEOTIDE SEQUENCE</scope>
    <source>
        <strain evidence="2">Bu02</strain>
    </source>
</reference>
<accession>A0AAT9LH57</accession>
<evidence type="ECO:0000259" key="1">
    <source>
        <dbReference type="Pfam" id="PF13335"/>
    </source>
</evidence>
<organism evidence="2">
    <name type="scientific">Candidatus Fermentithermobacillus carboniphilus</name>
    <dbReference type="NCBI Taxonomy" id="3085328"/>
    <lineage>
        <taxon>Bacteria</taxon>
        <taxon>Bacillati</taxon>
        <taxon>Bacillota</taxon>
        <taxon>Candidatus Fermentithermobacillia</taxon>
        <taxon>Candidatus Fermentithermobacillales</taxon>
        <taxon>Candidatus Fermentithermobacillaceae</taxon>
        <taxon>Candidatus Fermentithermobacillus</taxon>
    </lineage>
</organism>
<sequence>MRVATTIANLSGSARIEGEHIAEALSYRQRIFES</sequence>
<protein>
    <recommendedName>
        <fullName evidence="1">Mg chelatase-related protein C-terminal domain-containing protein</fullName>
    </recommendedName>
</protein>
<dbReference type="KEGG" id="fcz:IMF26_01250"/>
<dbReference type="EMBL" id="CP062796">
    <property type="protein sequence ID" value="QUL99528.1"/>
    <property type="molecule type" value="Genomic_DNA"/>
</dbReference>
<feature type="domain" description="Mg chelatase-related protein C-terminal" evidence="1">
    <location>
        <begin position="1"/>
        <end position="28"/>
    </location>
</feature>
<dbReference type="AlphaFoldDB" id="A0AAT9LH57"/>